<dbReference type="InterPro" id="IPR038665">
    <property type="entry name" value="Voltage-dep_anion_channel_sf"/>
</dbReference>
<keyword evidence="2 5" id="KW-0812">Transmembrane</keyword>
<evidence type="ECO:0008006" key="8">
    <source>
        <dbReference type="Google" id="ProtNLM"/>
    </source>
</evidence>
<dbReference type="OrthoDB" id="2901184at2759"/>
<keyword evidence="4 5" id="KW-0472">Membrane</keyword>
<evidence type="ECO:0000256" key="4">
    <source>
        <dbReference type="ARBA" id="ARBA00023136"/>
    </source>
</evidence>
<keyword evidence="3 5" id="KW-1133">Transmembrane helix</keyword>
<protein>
    <recommendedName>
        <fullName evidence="8">C4-dicarboxylate transporter/malic acid transport protein</fullName>
    </recommendedName>
</protein>
<feature type="transmembrane region" description="Helical" evidence="5">
    <location>
        <begin position="62"/>
        <end position="83"/>
    </location>
</feature>
<dbReference type="Proteomes" id="UP000799444">
    <property type="component" value="Unassembled WGS sequence"/>
</dbReference>
<reference evidence="6" key="1">
    <citation type="journal article" date="2020" name="Stud. Mycol.">
        <title>101 Dothideomycetes genomes: a test case for predicting lifestyles and emergence of pathogens.</title>
        <authorList>
            <person name="Haridas S."/>
            <person name="Albert R."/>
            <person name="Binder M."/>
            <person name="Bloem J."/>
            <person name="Labutti K."/>
            <person name="Salamov A."/>
            <person name="Andreopoulos B."/>
            <person name="Baker S."/>
            <person name="Barry K."/>
            <person name="Bills G."/>
            <person name="Bluhm B."/>
            <person name="Cannon C."/>
            <person name="Castanera R."/>
            <person name="Culley D."/>
            <person name="Daum C."/>
            <person name="Ezra D."/>
            <person name="Gonzalez J."/>
            <person name="Henrissat B."/>
            <person name="Kuo A."/>
            <person name="Liang C."/>
            <person name="Lipzen A."/>
            <person name="Lutzoni F."/>
            <person name="Magnuson J."/>
            <person name="Mondo S."/>
            <person name="Nolan M."/>
            <person name="Ohm R."/>
            <person name="Pangilinan J."/>
            <person name="Park H.-J."/>
            <person name="Ramirez L."/>
            <person name="Alfaro M."/>
            <person name="Sun H."/>
            <person name="Tritt A."/>
            <person name="Yoshinaga Y."/>
            <person name="Zwiers L.-H."/>
            <person name="Turgeon B."/>
            <person name="Goodwin S."/>
            <person name="Spatafora J."/>
            <person name="Crous P."/>
            <person name="Grigoriev I."/>
        </authorList>
    </citation>
    <scope>NUCLEOTIDE SEQUENCE</scope>
    <source>
        <strain evidence="6">CBS 125425</strain>
    </source>
</reference>
<dbReference type="Pfam" id="PF03595">
    <property type="entry name" value="SLAC1"/>
    <property type="match status" value="1"/>
</dbReference>
<dbReference type="Gene3D" id="1.50.10.150">
    <property type="entry name" value="Voltage-dependent anion channel"/>
    <property type="match status" value="1"/>
</dbReference>
<organism evidence="6 7">
    <name type="scientific">Polyplosphaeria fusca</name>
    <dbReference type="NCBI Taxonomy" id="682080"/>
    <lineage>
        <taxon>Eukaryota</taxon>
        <taxon>Fungi</taxon>
        <taxon>Dikarya</taxon>
        <taxon>Ascomycota</taxon>
        <taxon>Pezizomycotina</taxon>
        <taxon>Dothideomycetes</taxon>
        <taxon>Pleosporomycetidae</taxon>
        <taxon>Pleosporales</taxon>
        <taxon>Tetraplosphaeriaceae</taxon>
        <taxon>Polyplosphaeria</taxon>
    </lineage>
</organism>
<evidence type="ECO:0000256" key="5">
    <source>
        <dbReference type="SAM" id="Phobius"/>
    </source>
</evidence>
<comment type="caution">
    <text evidence="6">The sequence shown here is derived from an EMBL/GenBank/DDBJ whole genome shotgun (WGS) entry which is preliminary data.</text>
</comment>
<name>A0A9P4V8R6_9PLEO</name>
<dbReference type="AlphaFoldDB" id="A0A9P4V8R6"/>
<dbReference type="CDD" id="cd09317">
    <property type="entry name" value="TDT_Mae1_like"/>
    <property type="match status" value="1"/>
</dbReference>
<keyword evidence="7" id="KW-1185">Reference proteome</keyword>
<evidence type="ECO:0000313" key="7">
    <source>
        <dbReference type="Proteomes" id="UP000799444"/>
    </source>
</evidence>
<accession>A0A9P4V8R6</accession>
<gene>
    <name evidence="6" type="ORF">EJ04DRAFT_484026</name>
</gene>
<evidence type="ECO:0000313" key="6">
    <source>
        <dbReference type="EMBL" id="KAF2739785.1"/>
    </source>
</evidence>
<dbReference type="GO" id="GO:0016020">
    <property type="term" value="C:membrane"/>
    <property type="evidence" value="ECO:0007669"/>
    <property type="project" value="UniProtKB-SubCell"/>
</dbReference>
<feature type="transmembrane region" description="Helical" evidence="5">
    <location>
        <begin position="317"/>
        <end position="334"/>
    </location>
</feature>
<dbReference type="InterPro" id="IPR030185">
    <property type="entry name" value="Mae1"/>
</dbReference>
<dbReference type="EMBL" id="ML996103">
    <property type="protein sequence ID" value="KAF2739785.1"/>
    <property type="molecule type" value="Genomic_DNA"/>
</dbReference>
<feature type="transmembrane region" description="Helical" evidence="5">
    <location>
        <begin position="31"/>
        <end position="50"/>
    </location>
</feature>
<feature type="transmembrane region" description="Helical" evidence="5">
    <location>
        <begin position="137"/>
        <end position="158"/>
    </location>
</feature>
<dbReference type="InterPro" id="IPR004695">
    <property type="entry name" value="SLAC1/Mae1/Ssu1/TehA"/>
</dbReference>
<feature type="transmembrane region" description="Helical" evidence="5">
    <location>
        <begin position="202"/>
        <end position="226"/>
    </location>
</feature>
<feature type="transmembrane region" description="Helical" evidence="5">
    <location>
        <begin position="283"/>
        <end position="310"/>
    </location>
</feature>
<dbReference type="GO" id="GO:0015140">
    <property type="term" value="F:malate transmembrane transporter activity"/>
    <property type="evidence" value="ECO:0007669"/>
    <property type="project" value="InterPro"/>
</dbReference>
<dbReference type="PANTHER" id="PTHR31162">
    <property type="entry name" value="MALIC ACID TRANSPORT PROTEIN-RELATED"/>
    <property type="match status" value="1"/>
</dbReference>
<feature type="transmembrane region" description="Helical" evidence="5">
    <location>
        <begin position="170"/>
        <end position="190"/>
    </location>
</feature>
<sequence length="396" mass="44393">MQREKSRASLDANGRSFTNTKISIWQRMQHFTWAWFTVTMSTGGISSLLAAQPHRFAGLTTIGKIVFIFFLILMLFNITMITIRFCTVRKSLQKSLTHPTESLFFPCAWLSLAVLLVNTHTYGLTACGPWLVTTLRVLFWIYAGCTFVVAVWQYYLLFTAGKHMTIHSMTPAWILPVFPAMLTGTVASIISATQPFEQRLPIIVAGLMYQGLGFLISLVMMALYLYRLMVDGLPDPHLRPGMFMAVGPPSFTSIALIGLAKNIPDNYAYFSNHPLAADVLRPVALAFSLFLWLFAFFFFCISTVACIAAARSMHFSLIFWAFVFPNTGFTIATIDIGNELRSEGVRWVGAGMTICLVVAWLGNLVFQVRAIALGRMLWPGKDEDRDELKGIKSRED</sequence>
<comment type="subcellular location">
    <subcellularLocation>
        <location evidence="1">Membrane</location>
        <topology evidence="1">Multi-pass membrane protein</topology>
    </subcellularLocation>
</comment>
<feature type="transmembrane region" description="Helical" evidence="5">
    <location>
        <begin position="346"/>
        <end position="366"/>
    </location>
</feature>
<feature type="transmembrane region" description="Helical" evidence="5">
    <location>
        <begin position="238"/>
        <end position="263"/>
    </location>
</feature>
<evidence type="ECO:0000256" key="3">
    <source>
        <dbReference type="ARBA" id="ARBA00022989"/>
    </source>
</evidence>
<evidence type="ECO:0000256" key="1">
    <source>
        <dbReference type="ARBA" id="ARBA00004141"/>
    </source>
</evidence>
<evidence type="ECO:0000256" key="2">
    <source>
        <dbReference type="ARBA" id="ARBA00022692"/>
    </source>
</evidence>
<proteinExistence type="predicted"/>
<feature type="transmembrane region" description="Helical" evidence="5">
    <location>
        <begin position="103"/>
        <end position="125"/>
    </location>
</feature>
<dbReference type="PANTHER" id="PTHR31162:SF0">
    <property type="entry name" value="MALIC ACID TRANSPORT PROTEIN"/>
    <property type="match status" value="1"/>
</dbReference>